<evidence type="ECO:0000313" key="7">
    <source>
        <dbReference type="Proteomes" id="UP001486888"/>
    </source>
</evidence>
<dbReference type="KEGG" id="gey:QMQ05_01195"/>
<dbReference type="Gene3D" id="1.10.10.10">
    <property type="entry name" value="Winged helix-like DNA-binding domain superfamily/Winged helix DNA-binding domain"/>
    <property type="match status" value="1"/>
</dbReference>
<reference evidence="6 7" key="1">
    <citation type="submission" date="2023-05" db="EMBL/GenBank/DDBJ databases">
        <title>Glutamicibacter sp. B1, complete genome.</title>
        <authorList>
            <person name="Long Y.H."/>
            <person name="Fang T."/>
            <person name="Li X.Y."/>
        </authorList>
    </citation>
    <scope>NUCLEOTIDE SEQUENCE [LARGE SCALE GENOMIC DNA]</scope>
    <source>
        <strain evidence="6 7">B1</strain>
    </source>
</reference>
<dbReference type="Proteomes" id="UP001486888">
    <property type="component" value="Chromosome"/>
</dbReference>
<feature type="domain" description="HTH lysR-type" evidence="5">
    <location>
        <begin position="1"/>
        <end position="58"/>
    </location>
</feature>
<keyword evidence="4" id="KW-0804">Transcription</keyword>
<dbReference type="PANTHER" id="PTHR30346">
    <property type="entry name" value="TRANSCRIPTIONAL DUAL REGULATOR HCAR-RELATED"/>
    <property type="match status" value="1"/>
</dbReference>
<gene>
    <name evidence="6" type="ORF">QMQ05_01195</name>
</gene>
<evidence type="ECO:0000259" key="5">
    <source>
        <dbReference type="PROSITE" id="PS50931"/>
    </source>
</evidence>
<dbReference type="PROSITE" id="PS50931">
    <property type="entry name" value="HTH_LYSR"/>
    <property type="match status" value="1"/>
</dbReference>
<protein>
    <submittedName>
        <fullName evidence="6">LysR substrate-binding domain-containing protein</fullName>
    </submittedName>
</protein>
<dbReference type="SUPFAM" id="SSF53850">
    <property type="entry name" value="Periplasmic binding protein-like II"/>
    <property type="match status" value="1"/>
</dbReference>
<dbReference type="SUPFAM" id="SSF46785">
    <property type="entry name" value="Winged helix' DNA-binding domain"/>
    <property type="match status" value="1"/>
</dbReference>
<dbReference type="InterPro" id="IPR000847">
    <property type="entry name" value="LysR_HTH_N"/>
</dbReference>
<name>A0AAU6WEL8_9MICC</name>
<keyword evidence="3" id="KW-0238">DNA-binding</keyword>
<dbReference type="EMBL" id="CP125942">
    <property type="protein sequence ID" value="XAO46195.1"/>
    <property type="molecule type" value="Genomic_DNA"/>
</dbReference>
<dbReference type="PANTHER" id="PTHR30346:SF28">
    <property type="entry name" value="HTH-TYPE TRANSCRIPTIONAL REGULATOR CYNR"/>
    <property type="match status" value="1"/>
</dbReference>
<dbReference type="GO" id="GO:0003677">
    <property type="term" value="F:DNA binding"/>
    <property type="evidence" value="ECO:0007669"/>
    <property type="project" value="UniProtKB-KW"/>
</dbReference>
<dbReference type="InterPro" id="IPR036390">
    <property type="entry name" value="WH_DNA-bd_sf"/>
</dbReference>
<dbReference type="InterPro" id="IPR005119">
    <property type="entry name" value="LysR_subst-bd"/>
</dbReference>
<comment type="similarity">
    <text evidence="1">Belongs to the LysR transcriptional regulatory family.</text>
</comment>
<keyword evidence="2" id="KW-0805">Transcription regulation</keyword>
<evidence type="ECO:0000256" key="2">
    <source>
        <dbReference type="ARBA" id="ARBA00023015"/>
    </source>
</evidence>
<accession>A0AAU6WEL8</accession>
<evidence type="ECO:0000313" key="6">
    <source>
        <dbReference type="EMBL" id="XAO46195.1"/>
    </source>
</evidence>
<evidence type="ECO:0000256" key="1">
    <source>
        <dbReference type="ARBA" id="ARBA00009437"/>
    </source>
</evidence>
<dbReference type="GO" id="GO:0032993">
    <property type="term" value="C:protein-DNA complex"/>
    <property type="evidence" value="ECO:0007669"/>
    <property type="project" value="TreeGrafter"/>
</dbReference>
<keyword evidence="7" id="KW-1185">Reference proteome</keyword>
<dbReference type="GO" id="GO:0003700">
    <property type="term" value="F:DNA-binding transcription factor activity"/>
    <property type="evidence" value="ECO:0007669"/>
    <property type="project" value="InterPro"/>
</dbReference>
<evidence type="ECO:0000256" key="4">
    <source>
        <dbReference type="ARBA" id="ARBA00023163"/>
    </source>
</evidence>
<dbReference type="Pfam" id="PF03466">
    <property type="entry name" value="LysR_substrate"/>
    <property type="match status" value="1"/>
</dbReference>
<dbReference type="CDD" id="cd08414">
    <property type="entry name" value="PBP2_LTTR_aromatics_like"/>
    <property type="match status" value="1"/>
</dbReference>
<evidence type="ECO:0000256" key="3">
    <source>
        <dbReference type="ARBA" id="ARBA00023125"/>
    </source>
</evidence>
<sequence length="293" mass="32679">MELRHLHYFLVVAEHLHFGRAAEELRMSQPPLTVAVKKLEQELGVQLFDRTTRSVILTPAGRMYLDRIKPLLADLEKANQELTEAGLGLRGRLNVGFVSSASYATMPSALRRFRELRPNVELVLHPLTTDEQIERLLENNLDLGILRDPTRVPGVELQEIHAEPLVVALPAGHRLSANEQIATEDLADEDFVLFPYKYMSGFYSLVHSLFDGRTPPRIVERAIHQETILGLVAAGLGVSILPASVSRFQMPEVSFHPLVGEPKTRLYAGMGASNPAAQTFLQCLLEAELHARN</sequence>
<dbReference type="InterPro" id="IPR036388">
    <property type="entry name" value="WH-like_DNA-bd_sf"/>
</dbReference>
<dbReference type="PRINTS" id="PR00039">
    <property type="entry name" value="HTHLYSR"/>
</dbReference>
<dbReference type="FunFam" id="1.10.10.10:FF:000001">
    <property type="entry name" value="LysR family transcriptional regulator"/>
    <property type="match status" value="1"/>
</dbReference>
<dbReference type="Pfam" id="PF00126">
    <property type="entry name" value="HTH_1"/>
    <property type="match status" value="1"/>
</dbReference>
<proteinExistence type="inferred from homology"/>
<organism evidence="6 7">
    <name type="scientific">Glutamicibacter ectropisis</name>
    <dbReference type="NCBI Taxonomy" id="3046593"/>
    <lineage>
        <taxon>Bacteria</taxon>
        <taxon>Bacillati</taxon>
        <taxon>Actinomycetota</taxon>
        <taxon>Actinomycetes</taxon>
        <taxon>Micrococcales</taxon>
        <taxon>Micrococcaceae</taxon>
        <taxon>Glutamicibacter</taxon>
    </lineage>
</organism>
<dbReference type="AlphaFoldDB" id="A0AAU6WEL8"/>
<dbReference type="RefSeq" id="WP_345472311.1">
    <property type="nucleotide sequence ID" value="NZ_CP125942.1"/>
</dbReference>
<dbReference type="Gene3D" id="3.40.190.10">
    <property type="entry name" value="Periplasmic binding protein-like II"/>
    <property type="match status" value="2"/>
</dbReference>